<dbReference type="Proteomes" id="UP000601435">
    <property type="component" value="Unassembled WGS sequence"/>
</dbReference>
<feature type="chain" id="PRO_5032313831" evidence="2">
    <location>
        <begin position="42"/>
        <end position="270"/>
    </location>
</feature>
<evidence type="ECO:0000313" key="4">
    <source>
        <dbReference type="Proteomes" id="UP000601435"/>
    </source>
</evidence>
<accession>A0A812TLG1</accession>
<gene>
    <name evidence="3" type="ORF">SNEC2469_LOCUS15283</name>
</gene>
<name>A0A812TLG1_9DINO</name>
<evidence type="ECO:0000313" key="3">
    <source>
        <dbReference type="EMBL" id="CAE7531862.1"/>
    </source>
</evidence>
<keyword evidence="2" id="KW-0732">Signal</keyword>
<evidence type="ECO:0000256" key="1">
    <source>
        <dbReference type="SAM" id="MobiDB-lite"/>
    </source>
</evidence>
<sequence length="270" mass="29847">MVLCSHRGSSGRCLPQSPRISASMMRALSLVFLGHLALLEASPVLRSGPSKLASEEEAAGWLGFRSLYTKMETSIAGLFGEAPHQEHEEVQKAQEDANEKHDSGVVVETRVLSINNNKTSAEKPSMKTLEAEGERRNFTVHMLSNDVTPKKSSAPKVKIVPEPTKAPSKDDFVVHIKSLERVDGKKPFRRQSKSQRTTTPAATTTKDNVQINVWTVTDAPASKSEVKPSRLEYDSSPWANDWGDEWKAVADAPKEHRAKELPVYEQSFQG</sequence>
<proteinExistence type="predicted"/>
<feature type="region of interest" description="Disordered" evidence="1">
    <location>
        <begin position="84"/>
        <end position="103"/>
    </location>
</feature>
<feature type="signal peptide" evidence="2">
    <location>
        <begin position="1"/>
        <end position="41"/>
    </location>
</feature>
<dbReference type="EMBL" id="CAJNJA010024764">
    <property type="protein sequence ID" value="CAE7531862.1"/>
    <property type="molecule type" value="Genomic_DNA"/>
</dbReference>
<protein>
    <submittedName>
        <fullName evidence="3">Uncharacterized protein</fullName>
    </submittedName>
</protein>
<dbReference type="AlphaFoldDB" id="A0A812TLG1"/>
<evidence type="ECO:0000256" key="2">
    <source>
        <dbReference type="SAM" id="SignalP"/>
    </source>
</evidence>
<comment type="caution">
    <text evidence="3">The sequence shown here is derived from an EMBL/GenBank/DDBJ whole genome shotgun (WGS) entry which is preliminary data.</text>
</comment>
<organism evidence="3 4">
    <name type="scientific">Symbiodinium necroappetens</name>
    <dbReference type="NCBI Taxonomy" id="1628268"/>
    <lineage>
        <taxon>Eukaryota</taxon>
        <taxon>Sar</taxon>
        <taxon>Alveolata</taxon>
        <taxon>Dinophyceae</taxon>
        <taxon>Suessiales</taxon>
        <taxon>Symbiodiniaceae</taxon>
        <taxon>Symbiodinium</taxon>
    </lineage>
</organism>
<reference evidence="3" key="1">
    <citation type="submission" date="2021-02" db="EMBL/GenBank/DDBJ databases">
        <authorList>
            <person name="Dougan E. K."/>
            <person name="Rhodes N."/>
            <person name="Thang M."/>
            <person name="Chan C."/>
        </authorList>
    </citation>
    <scope>NUCLEOTIDE SEQUENCE</scope>
</reference>
<dbReference type="OrthoDB" id="428612at2759"/>
<keyword evidence="4" id="KW-1185">Reference proteome</keyword>